<gene>
    <name evidence="3" type="ORF">HNQ64_004270</name>
</gene>
<dbReference type="InterPro" id="IPR019840">
    <property type="entry name" value="Verru/Chthon_A"/>
</dbReference>
<sequence length="1263" mass="136634">MKTHLHTPRSGVALVLVIVFLALLTGLIVAFLSTVSTESQVATRSAATSRGRELIDTVNALVTGQIREATSQGGEIAWASQPGMIRTYGTADGKASAAPLKYYKLYSAQNLVWAPGAGNFAPGADVPEGWADNAALYNDLNRPVTTLTGQLRYPIFQPPATTPPADPAAQPPVGLRLTTPPLANTGASPAAGINAAPMPVRWLYVLRDGRLTSPTQSTPAGPDGEGATVSWEPGTPDAPTQANPIVGRVAFWTDDETNKININTAAGDTWASASPLEAGSYWDLPRVTSQFDRQALANFQPAQHEYQRYPGHPATTYLSAAIPSLTRGQIAQISTRISSGGSLGGTSLATAPVTLDADRLYAYEDELIFDDLRAASPITPAQLEQARFLLTAHSRAPEVNLLNQPRIAAWPVSVNPAATHRSAYDRLIAFCSRIGGRNYIFDRLNADSATADYVGRNVQLYTYLQRLTSAPIPGFGGSFLTKYGQDRDQILTEIFDYIRSTNLFDDTIEPQPYVYPTTGNQYTNGRANRTGAQPGHGQVTPIRIGTTQGFGRFMTLSEVGMHFIATADFTVPESNIIPKDNEGQASPKPTNRTLGSGASAVKLKTGERRIEAMLLLEAFSPSQGWGPLRPDMQIRIRGLNTLTVNGISLGFPAEGVLRIESNGGYHSRMWGGHAGTRFMLNGRRLPARGVMPADSGHNANNSYPFVSVPITVTVPSAGTMQFSGGEITVDLFSDSQQAGGAFDPLAGQTPVQTLTIQLPGGTFPVPRLAMSGTIYPPSTTDTQSVQTNREFWWTFSRDGALAGTPSFVGTAAVPAAAAGRIHRTAADPGSRTAPRSGNPIHFVSGTPSDVVRTVQVSHGDYRLLAAQAAPPSSLWVKHRYYDNTSQFNAHSLQEATGSNYMAGADDQAGAYVAGAPYNGNKRPDMPFDAIALAQASGDWDTGSAAVQDGPYINKPDEGNNYRDNNGVPYFDANQAHETTGPTFFSPNRQMPSPAMFGSLPNQVKAGKPWSTLLFRPDTTGTHIGGQTPPDHLWLDLFWMPVVEPYAVSEPLSTAGKINLNHQIVPFTYIDRTTALRALLRSERVLAVPTTTANVYKSSTSATNYRLEIDADETLKQFKQRFDAGDIFRSPSEICAMHLVPQNSTLENMTAFWETHKLTADNSREHPYATLYPRLTTKSNTYRVHYRVQSLQQRSRSRGDDADAWATWEEGKDRIVAENRGSSIIERYIDPADPALPDFATTPNSPLDSFYRFRILGSTKFGPK</sequence>
<keyword evidence="2" id="KW-0812">Transmembrane</keyword>
<dbReference type="AlphaFoldDB" id="A0A7W7YPI2"/>
<organism evidence="3 4">
    <name type="scientific">Prosthecobacter dejongeii</name>
    <dbReference type="NCBI Taxonomy" id="48465"/>
    <lineage>
        <taxon>Bacteria</taxon>
        <taxon>Pseudomonadati</taxon>
        <taxon>Verrucomicrobiota</taxon>
        <taxon>Verrucomicrobiia</taxon>
        <taxon>Verrucomicrobiales</taxon>
        <taxon>Verrucomicrobiaceae</taxon>
        <taxon>Prosthecobacter</taxon>
    </lineage>
</organism>
<keyword evidence="2" id="KW-1133">Transmembrane helix</keyword>
<feature type="transmembrane region" description="Helical" evidence="2">
    <location>
        <begin position="12"/>
        <end position="32"/>
    </location>
</feature>
<dbReference type="EMBL" id="JACHIF010000011">
    <property type="protein sequence ID" value="MBB5039991.1"/>
    <property type="molecule type" value="Genomic_DNA"/>
</dbReference>
<protein>
    <submittedName>
        <fullName evidence="3">Uncharacterized protein (TIGR02600 family)</fullName>
    </submittedName>
</protein>
<feature type="compositionally biased region" description="Polar residues" evidence="1">
    <location>
        <begin position="583"/>
        <end position="596"/>
    </location>
</feature>
<proteinExistence type="predicted"/>
<dbReference type="RefSeq" id="WP_184212300.1">
    <property type="nucleotide sequence ID" value="NZ_JACHIF010000011.1"/>
</dbReference>
<evidence type="ECO:0000313" key="3">
    <source>
        <dbReference type="EMBL" id="MBB5039991.1"/>
    </source>
</evidence>
<comment type="caution">
    <text evidence="3">The sequence shown here is derived from an EMBL/GenBank/DDBJ whole genome shotgun (WGS) entry which is preliminary data.</text>
</comment>
<reference evidence="3 4" key="1">
    <citation type="submission" date="2020-08" db="EMBL/GenBank/DDBJ databases">
        <title>Genomic Encyclopedia of Type Strains, Phase IV (KMG-IV): sequencing the most valuable type-strain genomes for metagenomic binning, comparative biology and taxonomic classification.</title>
        <authorList>
            <person name="Goeker M."/>
        </authorList>
    </citation>
    <scope>NUCLEOTIDE SEQUENCE [LARGE SCALE GENOMIC DNA]</scope>
    <source>
        <strain evidence="3 4">DSM 12251</strain>
    </source>
</reference>
<keyword evidence="4" id="KW-1185">Reference proteome</keyword>
<dbReference type="Proteomes" id="UP000534294">
    <property type="component" value="Unassembled WGS sequence"/>
</dbReference>
<dbReference type="NCBIfam" id="TIGR02600">
    <property type="entry name" value="Verru_Chthon_A"/>
    <property type="match status" value="1"/>
</dbReference>
<keyword evidence="2" id="KW-0472">Membrane</keyword>
<evidence type="ECO:0000313" key="4">
    <source>
        <dbReference type="Proteomes" id="UP000534294"/>
    </source>
</evidence>
<accession>A0A7W7YPI2</accession>
<name>A0A7W7YPI2_9BACT</name>
<evidence type="ECO:0000256" key="1">
    <source>
        <dbReference type="SAM" id="MobiDB-lite"/>
    </source>
</evidence>
<feature type="region of interest" description="Disordered" evidence="1">
    <location>
        <begin position="575"/>
        <end position="598"/>
    </location>
</feature>
<evidence type="ECO:0000256" key="2">
    <source>
        <dbReference type="SAM" id="Phobius"/>
    </source>
</evidence>